<evidence type="ECO:0000256" key="12">
    <source>
        <dbReference type="RuleBase" id="RU363112"/>
    </source>
</evidence>
<dbReference type="Pfam" id="PF04188">
    <property type="entry name" value="Mannosyl_trans2"/>
    <property type="match status" value="1"/>
</dbReference>
<evidence type="ECO:0000256" key="9">
    <source>
        <dbReference type="ARBA" id="ARBA00022824"/>
    </source>
</evidence>
<keyword evidence="10 12" id="KW-1133">Transmembrane helix</keyword>
<sequence>MTLSTVRSVSNSIPHSPTLLIVALGTSIRLIHIIFLYVLSRILPPFDSSHTLLSARNLPGLRWDAVHFVSIAEHGYTHEQQLAFQPLFMALLRITGECSAWVRGGGGEVDVGDIVWGGMGVSAVVWVGASIMLYKLTNHLYNPKFALLTTLLYLLPPSPVPSLPYTEPLYALTTFSGMYFLVVRRQYMLCGVLFACSTGMRATGIFNVLVLSGVGVLEGVTVKSMTAQGLIRRIITRSYRLIIPCLLPISPFLLFQWYAYHSFCVEKTEDRRPWCESRLPFAYGFVQKEYWNIGFLNYWTISNIPNILLPLPIFLVSFWGIKRYLGYIRQTTNIPQPQRSELLVLYIHHTIMILLLLLNSHTQILLRTCVTDPVIWWNIAGMAVNWQDQLSTDGKRGTLRLTKIGKYWIGWCVVWSMVSSMLWVGHYPPA</sequence>
<evidence type="ECO:0000256" key="6">
    <source>
        <dbReference type="ARBA" id="ARBA00022676"/>
    </source>
</evidence>
<keyword evidence="5 12" id="KW-0337">GPI-anchor biosynthesis</keyword>
<organism evidence="13 14">
    <name type="scientific">Kwoniella bestiolae CBS 10118</name>
    <dbReference type="NCBI Taxonomy" id="1296100"/>
    <lineage>
        <taxon>Eukaryota</taxon>
        <taxon>Fungi</taxon>
        <taxon>Dikarya</taxon>
        <taxon>Basidiomycota</taxon>
        <taxon>Agaricomycotina</taxon>
        <taxon>Tremellomycetes</taxon>
        <taxon>Tremellales</taxon>
        <taxon>Cryptococcaceae</taxon>
        <taxon>Kwoniella</taxon>
    </lineage>
</organism>
<dbReference type="GO" id="GO:0031501">
    <property type="term" value="C:mannosyltransferase complex"/>
    <property type="evidence" value="ECO:0007669"/>
    <property type="project" value="TreeGrafter"/>
</dbReference>
<dbReference type="PANTHER" id="PTHR12468">
    <property type="entry name" value="GPI MANNOSYLTRANSFERASE 2"/>
    <property type="match status" value="1"/>
</dbReference>
<keyword evidence="6 12" id="KW-0328">Glycosyltransferase</keyword>
<dbReference type="Proteomes" id="UP000092730">
    <property type="component" value="Chromosome 2"/>
</dbReference>
<reference evidence="13" key="1">
    <citation type="submission" date="2013-07" db="EMBL/GenBank/DDBJ databases">
        <authorList>
            <consortium name="The Broad Institute Genome Sequencing Platform"/>
            <person name="Cuomo C."/>
            <person name="Litvintseva A."/>
            <person name="Chen Y."/>
            <person name="Heitman J."/>
            <person name="Sun S."/>
            <person name="Springer D."/>
            <person name="Dromer F."/>
            <person name="Young S.K."/>
            <person name="Zeng Q."/>
            <person name="Gargeya S."/>
            <person name="Fitzgerald M."/>
            <person name="Abouelleil A."/>
            <person name="Alvarado L."/>
            <person name="Berlin A.M."/>
            <person name="Chapman S.B."/>
            <person name="Dewar J."/>
            <person name="Goldberg J."/>
            <person name="Griggs A."/>
            <person name="Gujja S."/>
            <person name="Hansen M."/>
            <person name="Howarth C."/>
            <person name="Imamovic A."/>
            <person name="Larimer J."/>
            <person name="McCowan C."/>
            <person name="Murphy C."/>
            <person name="Pearson M."/>
            <person name="Priest M."/>
            <person name="Roberts A."/>
            <person name="Saif S."/>
            <person name="Shea T."/>
            <person name="Sykes S."/>
            <person name="Wortman J."/>
            <person name="Nusbaum C."/>
            <person name="Birren B."/>
        </authorList>
    </citation>
    <scope>NUCLEOTIDE SEQUENCE</scope>
    <source>
        <strain evidence="13">CBS 10118</strain>
    </source>
</reference>
<dbReference type="GO" id="GO:0006506">
    <property type="term" value="P:GPI anchor biosynthetic process"/>
    <property type="evidence" value="ECO:0007669"/>
    <property type="project" value="UniProtKB-KW"/>
</dbReference>
<comment type="subcellular location">
    <subcellularLocation>
        <location evidence="1 12">Endoplasmic reticulum membrane</location>
        <topology evidence="1 12">Multi-pass membrane protein</topology>
    </subcellularLocation>
</comment>
<comment type="similarity">
    <text evidence="3 12">Belongs to the PIGV family.</text>
</comment>
<keyword evidence="9 12" id="KW-0256">Endoplasmic reticulum</keyword>
<evidence type="ECO:0000256" key="5">
    <source>
        <dbReference type="ARBA" id="ARBA00022502"/>
    </source>
</evidence>
<evidence type="ECO:0000256" key="10">
    <source>
        <dbReference type="ARBA" id="ARBA00022989"/>
    </source>
</evidence>
<proteinExistence type="inferred from homology"/>
<evidence type="ECO:0000256" key="7">
    <source>
        <dbReference type="ARBA" id="ARBA00022679"/>
    </source>
</evidence>
<dbReference type="GO" id="GO:0005789">
    <property type="term" value="C:endoplasmic reticulum membrane"/>
    <property type="evidence" value="ECO:0007669"/>
    <property type="project" value="UniProtKB-SubCell"/>
</dbReference>
<dbReference type="RefSeq" id="XP_019049170.2">
    <property type="nucleotide sequence ID" value="XM_019189608.2"/>
</dbReference>
<reference evidence="13" key="2">
    <citation type="submission" date="2024-02" db="EMBL/GenBank/DDBJ databases">
        <title>Comparative genomics of Cryptococcus and Kwoniella reveals pathogenesis evolution and contrasting modes of karyotype evolution via chromosome fusion or intercentromeric recombination.</title>
        <authorList>
            <person name="Coelho M.A."/>
            <person name="David-Palma M."/>
            <person name="Shea T."/>
            <person name="Bowers K."/>
            <person name="McGinley-Smith S."/>
            <person name="Mohammad A.W."/>
            <person name="Gnirke A."/>
            <person name="Yurkov A.M."/>
            <person name="Nowrousian M."/>
            <person name="Sun S."/>
            <person name="Cuomo C.A."/>
            <person name="Heitman J."/>
        </authorList>
    </citation>
    <scope>NUCLEOTIDE SEQUENCE</scope>
    <source>
        <strain evidence="13">CBS 10118</strain>
    </source>
</reference>
<dbReference type="EC" id="2.4.1.-" evidence="12"/>
<feature type="transmembrane region" description="Helical" evidence="12">
    <location>
        <begin position="238"/>
        <end position="259"/>
    </location>
</feature>
<evidence type="ECO:0000256" key="8">
    <source>
        <dbReference type="ARBA" id="ARBA00022692"/>
    </source>
</evidence>
<gene>
    <name evidence="13" type="ORF">I302_104242</name>
</gene>
<accession>A0AAJ8K750</accession>
<feature type="transmembrane region" description="Helical" evidence="12">
    <location>
        <begin position="342"/>
        <end position="358"/>
    </location>
</feature>
<dbReference type="AlphaFoldDB" id="A0AAJ8K750"/>
<feature type="transmembrane region" description="Helical" evidence="12">
    <location>
        <begin position="298"/>
        <end position="321"/>
    </location>
</feature>
<feature type="transmembrane region" description="Helical" evidence="12">
    <location>
        <begin position="20"/>
        <end position="39"/>
    </location>
</feature>
<protein>
    <recommendedName>
        <fullName evidence="4 12">GPI mannosyltransferase 2</fullName>
        <ecNumber evidence="12">2.4.1.-</ecNumber>
    </recommendedName>
</protein>
<evidence type="ECO:0000256" key="4">
    <source>
        <dbReference type="ARBA" id="ARBA00013795"/>
    </source>
</evidence>
<comment type="function">
    <text evidence="12">Mannosyltransferase involved in glycosylphosphatidylinositol-anchor biosynthesis.</text>
</comment>
<evidence type="ECO:0000313" key="14">
    <source>
        <dbReference type="Proteomes" id="UP000092730"/>
    </source>
</evidence>
<feature type="transmembrane region" description="Helical" evidence="12">
    <location>
        <begin position="114"/>
        <end position="133"/>
    </location>
</feature>
<dbReference type="EMBL" id="CP144542">
    <property type="protein sequence ID" value="WVW82236.1"/>
    <property type="molecule type" value="Genomic_DNA"/>
</dbReference>
<evidence type="ECO:0000256" key="3">
    <source>
        <dbReference type="ARBA" id="ARBA00008698"/>
    </source>
</evidence>
<dbReference type="PANTHER" id="PTHR12468:SF2">
    <property type="entry name" value="GPI MANNOSYLTRANSFERASE 2"/>
    <property type="match status" value="1"/>
</dbReference>
<comment type="pathway">
    <text evidence="2 12">Glycolipid biosynthesis; glycosylphosphatidylinositol-anchor biosynthesis.</text>
</comment>
<keyword evidence="8 12" id="KW-0812">Transmembrane</keyword>
<keyword evidence="14" id="KW-1185">Reference proteome</keyword>
<dbReference type="KEGG" id="kbi:30207350"/>
<comment type="caution">
    <text evidence="12">Lacks conserved residue(s) required for the propagation of feature annotation.</text>
</comment>
<evidence type="ECO:0000256" key="2">
    <source>
        <dbReference type="ARBA" id="ARBA00004687"/>
    </source>
</evidence>
<evidence type="ECO:0000256" key="11">
    <source>
        <dbReference type="ARBA" id="ARBA00023136"/>
    </source>
</evidence>
<evidence type="ECO:0000256" key="1">
    <source>
        <dbReference type="ARBA" id="ARBA00004477"/>
    </source>
</evidence>
<dbReference type="GO" id="GO:0000009">
    <property type="term" value="F:alpha-1,6-mannosyltransferase activity"/>
    <property type="evidence" value="ECO:0007669"/>
    <property type="project" value="InterPro"/>
</dbReference>
<dbReference type="InterPro" id="IPR007315">
    <property type="entry name" value="PIG-V/Gpi18"/>
</dbReference>
<keyword evidence="7 12" id="KW-0808">Transferase</keyword>
<feature type="transmembrane region" description="Helical" evidence="12">
    <location>
        <begin position="364"/>
        <end position="386"/>
    </location>
</feature>
<dbReference type="GO" id="GO:0004376">
    <property type="term" value="F:GPI mannosyltransferase activity"/>
    <property type="evidence" value="ECO:0007669"/>
    <property type="project" value="InterPro"/>
</dbReference>
<name>A0AAJ8K750_9TREE</name>
<keyword evidence="11 12" id="KW-0472">Membrane</keyword>
<dbReference type="GeneID" id="30207350"/>
<feature type="transmembrane region" description="Helical" evidence="12">
    <location>
        <begin position="407"/>
        <end position="425"/>
    </location>
</feature>
<evidence type="ECO:0000313" key="13">
    <source>
        <dbReference type="EMBL" id="WVW82236.1"/>
    </source>
</evidence>